<dbReference type="GO" id="GO:0016757">
    <property type="term" value="F:glycosyltransferase activity"/>
    <property type="evidence" value="ECO:0007669"/>
    <property type="project" value="InterPro"/>
</dbReference>
<protein>
    <recommendedName>
        <fullName evidence="1">Glycosyl transferase family 1 domain-containing protein</fullName>
    </recommendedName>
</protein>
<dbReference type="OrthoDB" id="9787111at2"/>
<evidence type="ECO:0000259" key="1">
    <source>
        <dbReference type="Pfam" id="PF00534"/>
    </source>
</evidence>
<proteinExistence type="predicted"/>
<dbReference type="Gene3D" id="3.40.50.2000">
    <property type="entry name" value="Glycogen Phosphorylase B"/>
    <property type="match status" value="2"/>
</dbReference>
<organism evidence="2 3">
    <name type="scientific">Dyadobacter luteus</name>
    <dbReference type="NCBI Taxonomy" id="2259619"/>
    <lineage>
        <taxon>Bacteria</taxon>
        <taxon>Pseudomonadati</taxon>
        <taxon>Bacteroidota</taxon>
        <taxon>Cytophagia</taxon>
        <taxon>Cytophagales</taxon>
        <taxon>Spirosomataceae</taxon>
        <taxon>Dyadobacter</taxon>
    </lineage>
</organism>
<dbReference type="PANTHER" id="PTHR12526">
    <property type="entry name" value="GLYCOSYLTRANSFERASE"/>
    <property type="match status" value="1"/>
</dbReference>
<name>A0A3D8YI20_9BACT</name>
<feature type="domain" description="Glycosyl transferase family 1" evidence="1">
    <location>
        <begin position="203"/>
        <end position="361"/>
    </location>
</feature>
<dbReference type="InterPro" id="IPR001296">
    <property type="entry name" value="Glyco_trans_1"/>
</dbReference>
<dbReference type="PANTHER" id="PTHR12526:SF638">
    <property type="entry name" value="SPORE COAT PROTEIN SA"/>
    <property type="match status" value="1"/>
</dbReference>
<dbReference type="Pfam" id="PF00534">
    <property type="entry name" value="Glycos_transf_1"/>
    <property type="match status" value="1"/>
</dbReference>
<keyword evidence="3" id="KW-1185">Reference proteome</keyword>
<dbReference type="CDD" id="cd03801">
    <property type="entry name" value="GT4_PimA-like"/>
    <property type="match status" value="1"/>
</dbReference>
<dbReference type="Proteomes" id="UP000256373">
    <property type="component" value="Unassembled WGS sequence"/>
</dbReference>
<dbReference type="RefSeq" id="WP_115829090.1">
    <property type="nucleotide sequence ID" value="NZ_QNUL01000001.1"/>
</dbReference>
<dbReference type="SUPFAM" id="SSF53756">
    <property type="entry name" value="UDP-Glycosyltransferase/glycogen phosphorylase"/>
    <property type="match status" value="1"/>
</dbReference>
<sequence>MSRKVLCIYGNSLYFGHERSNVQVFKTLKDLNFDLLILTNKFGIAPEAETIMENNCISTKKIPYPSWDDMRKPHTILKSIKYLYKVFIHNIHFTKELHRYKPDFIYIASDFMFFNLIPSFLFTNVKIVYRLGDAPVTGWLPFKIAWKKYISKKVYKFVCISKYIEKKLVEAGRELQSNNAVIYNYPPIRFNTKDTHVSYTKGDFVTFSYIGQINHGKGVHILIEAAIEACKIFDNVKFLIAGSLQYDKSYSDALIEKVKSADLSNRIVFLGTINNTDNFFSQTDVLITPSIKQEPLGNVLVEAKSFSTPSIIFASGGMPELVRHKVDGYICESNVEGLSSAIHFYLSYPEEIVRQSKNAKSSIFDLKIAFEDFESKWGNVFQ</sequence>
<dbReference type="AlphaFoldDB" id="A0A3D8YI20"/>
<reference evidence="2 3" key="1">
    <citation type="submission" date="2018-07" db="EMBL/GenBank/DDBJ databases">
        <title>Dyadobacter roseus sp. nov., isolated from rose rhizosphere soil.</title>
        <authorList>
            <person name="Chen L."/>
        </authorList>
    </citation>
    <scope>NUCLEOTIDE SEQUENCE [LARGE SCALE GENOMIC DNA]</scope>
    <source>
        <strain evidence="2 3">RS19</strain>
    </source>
</reference>
<evidence type="ECO:0000313" key="3">
    <source>
        <dbReference type="Proteomes" id="UP000256373"/>
    </source>
</evidence>
<dbReference type="EMBL" id="QNUL01000001">
    <property type="protein sequence ID" value="REA64483.1"/>
    <property type="molecule type" value="Genomic_DNA"/>
</dbReference>
<accession>A0A3D8YI20</accession>
<gene>
    <name evidence="2" type="ORF">DSL64_02740</name>
</gene>
<comment type="caution">
    <text evidence="2">The sequence shown here is derived from an EMBL/GenBank/DDBJ whole genome shotgun (WGS) entry which is preliminary data.</text>
</comment>
<evidence type="ECO:0000313" key="2">
    <source>
        <dbReference type="EMBL" id="REA64483.1"/>
    </source>
</evidence>